<sequence length="93" mass="10623">MAHEVCQGRLPVPLISRHGWRGIMNWGRGIPEISSKIPGLLINEDLLSFEESRISQWLPIRATCTRVSFVSILLEPNRNKYDNGGTHYLIRNP</sequence>
<gene>
    <name evidence="1" type="ORF">CDAR_436501</name>
</gene>
<dbReference type="EMBL" id="BPLQ01005679">
    <property type="protein sequence ID" value="GIY16338.1"/>
    <property type="molecule type" value="Genomic_DNA"/>
</dbReference>
<reference evidence="1 2" key="1">
    <citation type="submission" date="2021-06" db="EMBL/GenBank/DDBJ databases">
        <title>Caerostris darwini draft genome.</title>
        <authorList>
            <person name="Kono N."/>
            <person name="Arakawa K."/>
        </authorList>
    </citation>
    <scope>NUCLEOTIDE SEQUENCE [LARGE SCALE GENOMIC DNA]</scope>
</reference>
<keyword evidence="2" id="KW-1185">Reference proteome</keyword>
<dbReference type="Proteomes" id="UP001054837">
    <property type="component" value="Unassembled WGS sequence"/>
</dbReference>
<proteinExistence type="predicted"/>
<dbReference type="AlphaFoldDB" id="A0AAV4R8B5"/>
<name>A0AAV4R8B5_9ARAC</name>
<evidence type="ECO:0008006" key="3">
    <source>
        <dbReference type="Google" id="ProtNLM"/>
    </source>
</evidence>
<evidence type="ECO:0000313" key="1">
    <source>
        <dbReference type="EMBL" id="GIY16338.1"/>
    </source>
</evidence>
<evidence type="ECO:0000313" key="2">
    <source>
        <dbReference type="Proteomes" id="UP001054837"/>
    </source>
</evidence>
<comment type="caution">
    <text evidence="1">The sequence shown here is derived from an EMBL/GenBank/DDBJ whole genome shotgun (WGS) entry which is preliminary data.</text>
</comment>
<accession>A0AAV4R8B5</accession>
<protein>
    <recommendedName>
        <fullName evidence="3">Ycf15</fullName>
    </recommendedName>
</protein>
<organism evidence="1 2">
    <name type="scientific">Caerostris darwini</name>
    <dbReference type="NCBI Taxonomy" id="1538125"/>
    <lineage>
        <taxon>Eukaryota</taxon>
        <taxon>Metazoa</taxon>
        <taxon>Ecdysozoa</taxon>
        <taxon>Arthropoda</taxon>
        <taxon>Chelicerata</taxon>
        <taxon>Arachnida</taxon>
        <taxon>Araneae</taxon>
        <taxon>Araneomorphae</taxon>
        <taxon>Entelegynae</taxon>
        <taxon>Araneoidea</taxon>
        <taxon>Araneidae</taxon>
        <taxon>Caerostris</taxon>
    </lineage>
</organism>